<evidence type="ECO:0000256" key="11">
    <source>
        <dbReference type="ARBA" id="ARBA00022679"/>
    </source>
</evidence>
<comment type="similarity">
    <text evidence="5 23">In the N-terminal section; belongs to the glycosyltransferase 51 family.</text>
</comment>
<dbReference type="InterPro" id="IPR012338">
    <property type="entry name" value="Beta-lactam/transpept-like"/>
</dbReference>
<dbReference type="FunCoup" id="A0A7X0MTN9">
    <property type="interactions" value="164"/>
</dbReference>
<evidence type="ECO:0000256" key="13">
    <source>
        <dbReference type="ARBA" id="ARBA00022960"/>
    </source>
</evidence>
<dbReference type="GO" id="GO:0046677">
    <property type="term" value="P:response to antibiotic"/>
    <property type="evidence" value="ECO:0007669"/>
    <property type="project" value="UniProtKB-UniRule"/>
</dbReference>
<feature type="transmembrane region" description="Helical" evidence="25">
    <location>
        <begin position="21"/>
        <end position="38"/>
    </location>
</feature>
<dbReference type="GO" id="GO:0008955">
    <property type="term" value="F:peptidoglycan glycosyltransferase activity"/>
    <property type="evidence" value="ECO:0007669"/>
    <property type="project" value="UniProtKB-UniRule"/>
</dbReference>
<dbReference type="GO" id="GO:0030288">
    <property type="term" value="C:outer membrane-bounded periplasmic space"/>
    <property type="evidence" value="ECO:0007669"/>
    <property type="project" value="TreeGrafter"/>
</dbReference>
<keyword evidence="14 23" id="KW-0573">Peptidoglycan synthesis</keyword>
<evidence type="ECO:0000256" key="7">
    <source>
        <dbReference type="ARBA" id="ARBA00022475"/>
    </source>
</evidence>
<dbReference type="Gene3D" id="1.10.3810.10">
    <property type="entry name" value="Biosynthetic peptidoglycan transglycosylase-like"/>
    <property type="match status" value="1"/>
</dbReference>
<evidence type="ECO:0000256" key="15">
    <source>
        <dbReference type="ARBA" id="ARBA00023136"/>
    </source>
</evidence>
<dbReference type="GO" id="GO:0008658">
    <property type="term" value="F:penicillin binding"/>
    <property type="evidence" value="ECO:0007669"/>
    <property type="project" value="UniProtKB-UniRule"/>
</dbReference>
<dbReference type="Pfam" id="PF00912">
    <property type="entry name" value="Transgly"/>
    <property type="match status" value="1"/>
</dbReference>
<evidence type="ECO:0000259" key="27">
    <source>
        <dbReference type="Pfam" id="PF00912"/>
    </source>
</evidence>
<evidence type="ECO:0000256" key="5">
    <source>
        <dbReference type="ARBA" id="ARBA00007739"/>
    </source>
</evidence>
<feature type="domain" description="Bifunctional transglycosylase second" evidence="28">
    <location>
        <begin position="62"/>
        <end position="145"/>
    </location>
</feature>
<evidence type="ECO:0000256" key="22">
    <source>
        <dbReference type="NCBIfam" id="TIGR02071"/>
    </source>
</evidence>
<organism evidence="29 30">
    <name type="scientific">Pseudoteredinibacter isoporae</name>
    <dbReference type="NCBI Taxonomy" id="570281"/>
    <lineage>
        <taxon>Bacteria</taxon>
        <taxon>Pseudomonadati</taxon>
        <taxon>Pseudomonadota</taxon>
        <taxon>Gammaproteobacteria</taxon>
        <taxon>Cellvibrionales</taxon>
        <taxon>Cellvibrionaceae</taxon>
        <taxon>Pseudoteredinibacter</taxon>
    </lineage>
</organism>
<keyword evidence="18 23" id="KW-0961">Cell wall biogenesis/degradation</keyword>
<keyword evidence="30" id="KW-1185">Reference proteome</keyword>
<comment type="catalytic activity">
    <reaction evidence="20">
        <text>Preferential cleavage: (Ac)2-L-Lys-D-Ala-|-D-Ala. Also transpeptidation of peptidyl-alanyl moieties that are N-acyl substituents of D-alanine.</text>
        <dbReference type="EC" id="3.4.16.4"/>
    </reaction>
</comment>
<evidence type="ECO:0000313" key="29">
    <source>
        <dbReference type="EMBL" id="MBB6519736.1"/>
    </source>
</evidence>
<comment type="catalytic activity">
    <reaction evidence="21">
        <text>[GlcNAc-(1-&gt;4)-Mur2Ac(oyl-L-Ala-gamma-D-Glu-L-Lys-D-Ala-D-Ala)](n)-di-trans,octa-cis-undecaprenyl diphosphate + beta-D-GlcNAc-(1-&gt;4)-Mur2Ac(oyl-L-Ala-gamma-D-Glu-L-Lys-D-Ala-D-Ala)-di-trans,octa-cis-undecaprenyl diphosphate = [GlcNAc-(1-&gt;4)-Mur2Ac(oyl-L-Ala-gamma-D-Glu-L-Lys-D-Ala-D-Ala)](n+1)-di-trans,octa-cis-undecaprenyl diphosphate + di-trans,octa-cis-undecaprenyl diphosphate + H(+)</text>
        <dbReference type="Rhea" id="RHEA:23708"/>
        <dbReference type="Rhea" id="RHEA-COMP:9602"/>
        <dbReference type="Rhea" id="RHEA-COMP:9603"/>
        <dbReference type="ChEBI" id="CHEBI:15378"/>
        <dbReference type="ChEBI" id="CHEBI:58405"/>
        <dbReference type="ChEBI" id="CHEBI:60033"/>
        <dbReference type="ChEBI" id="CHEBI:78435"/>
        <dbReference type="EC" id="2.4.99.28"/>
    </reaction>
</comment>
<keyword evidence="13 23" id="KW-0133">Cell shape</keyword>
<evidence type="ECO:0000256" key="3">
    <source>
        <dbReference type="ARBA" id="ARBA00004752"/>
    </source>
</evidence>
<evidence type="ECO:0000256" key="23">
    <source>
        <dbReference type="PIRNR" id="PIRNR002799"/>
    </source>
</evidence>
<keyword evidence="25" id="KW-1133">Transmembrane helix</keyword>
<dbReference type="InterPro" id="IPR001460">
    <property type="entry name" value="PCN-bd_Tpept"/>
</dbReference>
<dbReference type="FunFam" id="1.10.3810.10:FF:000001">
    <property type="entry name" value="Penicillin-binding protein 1A"/>
    <property type="match status" value="1"/>
</dbReference>
<proteinExistence type="inferred from homology"/>
<evidence type="ECO:0000256" key="4">
    <source>
        <dbReference type="ARBA" id="ARBA00007090"/>
    </source>
</evidence>
<protein>
    <recommendedName>
        <fullName evidence="6 22">Penicillin-binding protein 1B</fullName>
        <shortName evidence="23">PBP-1b</shortName>
        <shortName evidence="23">PBP1b</shortName>
    </recommendedName>
    <alternativeName>
        <fullName evidence="19 23">Murein polymerase</fullName>
    </alternativeName>
</protein>
<dbReference type="InterPro" id="IPR036950">
    <property type="entry name" value="PBP_transglycosylase"/>
</dbReference>
<comment type="subcellular location">
    <subcellularLocation>
        <location evidence="2">Cell membrane</location>
    </subcellularLocation>
</comment>
<dbReference type="GO" id="GO:0009252">
    <property type="term" value="P:peptidoglycan biosynthetic process"/>
    <property type="evidence" value="ECO:0007669"/>
    <property type="project" value="UniProtKB-UniRule"/>
</dbReference>
<feature type="active site" description="Proton donor; for transglycosylase activity" evidence="24">
    <location>
        <position position="181"/>
    </location>
</feature>
<evidence type="ECO:0000256" key="2">
    <source>
        <dbReference type="ARBA" id="ARBA00004236"/>
    </source>
</evidence>
<comment type="pathway">
    <text evidence="3 23">Cell wall biogenesis; peptidoglycan biosynthesis.</text>
</comment>
<evidence type="ECO:0000256" key="9">
    <source>
        <dbReference type="ARBA" id="ARBA00022670"/>
    </source>
</evidence>
<evidence type="ECO:0000256" key="19">
    <source>
        <dbReference type="ARBA" id="ARBA00032454"/>
    </source>
</evidence>
<feature type="active site" description="Acyl-ester intermediate; for transpeptidase activity" evidence="24">
    <location>
        <position position="461"/>
    </location>
</feature>
<keyword evidence="25" id="KW-0812">Transmembrane</keyword>
<name>A0A7X0MTN9_9GAMM</name>
<dbReference type="GO" id="GO:0009002">
    <property type="term" value="F:serine-type D-Ala-D-Ala carboxypeptidase activity"/>
    <property type="evidence" value="ECO:0007669"/>
    <property type="project" value="UniProtKB-EC"/>
</dbReference>
<dbReference type="GO" id="GO:0006508">
    <property type="term" value="P:proteolysis"/>
    <property type="evidence" value="ECO:0007669"/>
    <property type="project" value="UniProtKB-KW"/>
</dbReference>
<dbReference type="Gene3D" id="3.40.710.10">
    <property type="entry name" value="DD-peptidase/beta-lactamase superfamily"/>
    <property type="match status" value="1"/>
</dbReference>
<dbReference type="SUPFAM" id="SSF53955">
    <property type="entry name" value="Lysozyme-like"/>
    <property type="match status" value="1"/>
</dbReference>
<comment type="function">
    <text evidence="1 23">Cell wall formation. Synthesis of cross-linked peptidoglycan from the lipid intermediates. The enzyme has a penicillin-insensitive transglycosylase N-terminal domain (formation of linear glycan strands) and a penicillin-sensitive transpeptidase C-terminal domain (cross-linking of the peptide subunits).</text>
</comment>
<keyword evidence="16" id="KW-0046">Antibiotic resistance</keyword>
<dbReference type="InterPro" id="IPR011813">
    <property type="entry name" value="PBP_1b"/>
</dbReference>
<dbReference type="Gene3D" id="3.30.2060.10">
    <property type="entry name" value="Penicillin-binding protein 1b domain"/>
    <property type="match status" value="1"/>
</dbReference>
<feature type="domain" description="Penicillin-binding protein transpeptidase" evidence="26">
    <location>
        <begin position="423"/>
        <end position="662"/>
    </location>
</feature>
<dbReference type="InterPro" id="IPR023346">
    <property type="entry name" value="Lysozyme-like_dom_sf"/>
</dbReference>
<evidence type="ECO:0000256" key="18">
    <source>
        <dbReference type="ARBA" id="ARBA00023316"/>
    </source>
</evidence>
<dbReference type="RefSeq" id="WP_166853235.1">
    <property type="nucleotide sequence ID" value="NZ_JAAONY010000001.1"/>
</dbReference>
<dbReference type="Pfam" id="PF00905">
    <property type="entry name" value="Transpeptidase"/>
    <property type="match status" value="1"/>
</dbReference>
<evidence type="ECO:0000256" key="6">
    <source>
        <dbReference type="ARBA" id="ARBA00018637"/>
    </source>
</evidence>
<keyword evidence="11 23" id="KW-0808">Transferase</keyword>
<keyword evidence="9" id="KW-0645">Protease</keyword>
<keyword evidence="12 29" id="KW-0378">Hydrolase</keyword>
<evidence type="ECO:0000256" key="17">
    <source>
        <dbReference type="ARBA" id="ARBA00023268"/>
    </source>
</evidence>
<dbReference type="UniPathway" id="UPA00219"/>
<evidence type="ECO:0000256" key="21">
    <source>
        <dbReference type="ARBA" id="ARBA00049902"/>
    </source>
</evidence>
<dbReference type="EMBL" id="JACHHT010000001">
    <property type="protein sequence ID" value="MBB6519736.1"/>
    <property type="molecule type" value="Genomic_DNA"/>
</dbReference>
<dbReference type="PANTHER" id="PTHR32282">
    <property type="entry name" value="BINDING PROTEIN TRANSPEPTIDASE, PUTATIVE-RELATED"/>
    <property type="match status" value="1"/>
</dbReference>
<dbReference type="GO" id="GO:0008360">
    <property type="term" value="P:regulation of cell shape"/>
    <property type="evidence" value="ECO:0007669"/>
    <property type="project" value="UniProtKB-UniRule"/>
</dbReference>
<dbReference type="Proteomes" id="UP000528457">
    <property type="component" value="Unassembled WGS sequence"/>
</dbReference>
<dbReference type="PANTHER" id="PTHR32282:SF11">
    <property type="entry name" value="PENICILLIN-BINDING PROTEIN 1B"/>
    <property type="match status" value="1"/>
</dbReference>
<dbReference type="GO" id="GO:0005886">
    <property type="term" value="C:plasma membrane"/>
    <property type="evidence" value="ECO:0007669"/>
    <property type="project" value="UniProtKB-SubCell"/>
</dbReference>
<dbReference type="AlphaFoldDB" id="A0A7X0MTN9"/>
<keyword evidence="7" id="KW-1003">Cell membrane</keyword>
<evidence type="ECO:0000256" key="25">
    <source>
        <dbReference type="SAM" id="Phobius"/>
    </source>
</evidence>
<evidence type="ECO:0000256" key="14">
    <source>
        <dbReference type="ARBA" id="ARBA00022984"/>
    </source>
</evidence>
<dbReference type="SUPFAM" id="SSF56601">
    <property type="entry name" value="beta-lactamase/transpeptidase-like"/>
    <property type="match status" value="1"/>
</dbReference>
<evidence type="ECO:0000256" key="10">
    <source>
        <dbReference type="ARBA" id="ARBA00022676"/>
    </source>
</evidence>
<keyword evidence="15 25" id="KW-0472">Membrane</keyword>
<sequence length="767" mass="86175">MARKAKKAPAKPFYRRWWFKLFFFMALVFGVYLLYLDHTIRSKFDGRKWALPAKVYARPLELYLGQELKQGDLKFELKQLGYRSVKRLGQPGDVVQWGNDWQIYSRGFVFWDGDEPARKIKLKLQDGRISELQSMNGKALDLLRLEPLEIAGIYPSHNEDRELLRLIDVPHLLGEALIVVEDRNFAHHFGISLKGIARAALANYKAGSAVQGGSTLTQQLVKNFYLNHERSLQRKAQEALMSVLLELRYSKSEILETYINEVYLGQSGKRGIHGFALASRHYFGQPLKELKLEQLALLVGMVKGASYYNPWRNPKRALKRRNLVLKLMLQQQLISDKEYRRASKAGLGVIKAGSRPSQRYPAFLQLVKAQLKRDYQEDDLRSEGLRIFTSLSPSIQRQAESSLNNKAAFLERYYGMKKKSLQGSVVVTAVGSAEVLALVGGRDSSAGGFNRALNAKRPVGSLLKPAIYLTALNRSAEYSLATRISDATVKVKTPENSIWQPRNFDRKSHGEVMLYEALAKSYNQAAARLGMQVGLADVFNTIHRLGIEKELPPVPAVLLGAVELSPMDVSAFYHSLANEGIHSPIRAIREVTSSGGQPLKRYPLQVEQRFSADSVYLTQFALQAAMRIGSGRTAYKELPQHLEVAGKTGTTNNQRDSWFAGFSGSHLAVVWLGRDDNGTTPLTGSSGALRVWSDIFSKIPTQSLVAQPPLGVEYHWIDVATGKLSQAECPGAIELPFIAGQQPVEQLYCQPRQPKRRSWWERLFGRD</sequence>
<evidence type="ECO:0000313" key="30">
    <source>
        <dbReference type="Proteomes" id="UP000528457"/>
    </source>
</evidence>
<accession>A0A7X0MTN9</accession>
<dbReference type="InterPro" id="IPR028166">
    <property type="entry name" value="UB2H"/>
</dbReference>
<dbReference type="InterPro" id="IPR001264">
    <property type="entry name" value="Glyco_trans_51"/>
</dbReference>
<feature type="domain" description="Glycosyl transferase family 51" evidence="27">
    <location>
        <begin position="157"/>
        <end position="328"/>
    </location>
</feature>
<dbReference type="PIRSF" id="PIRSF002799">
    <property type="entry name" value="PBP_1b"/>
    <property type="match status" value="1"/>
</dbReference>
<dbReference type="InterPro" id="IPR050396">
    <property type="entry name" value="Glycosyltr_51/Transpeptidase"/>
</dbReference>
<evidence type="ECO:0000256" key="16">
    <source>
        <dbReference type="ARBA" id="ARBA00023251"/>
    </source>
</evidence>
<gene>
    <name evidence="29" type="ORF">HNR48_000014</name>
</gene>
<reference evidence="29 30" key="1">
    <citation type="submission" date="2020-08" db="EMBL/GenBank/DDBJ databases">
        <title>Genomic Encyclopedia of Type Strains, Phase IV (KMG-IV): sequencing the most valuable type-strain genomes for metagenomic binning, comparative biology and taxonomic classification.</title>
        <authorList>
            <person name="Goeker M."/>
        </authorList>
    </citation>
    <scope>NUCLEOTIDE SEQUENCE [LARGE SCALE GENOMIC DNA]</scope>
    <source>
        <strain evidence="29 30">DSM 22368</strain>
    </source>
</reference>
<evidence type="ECO:0000259" key="26">
    <source>
        <dbReference type="Pfam" id="PF00905"/>
    </source>
</evidence>
<dbReference type="Pfam" id="PF14814">
    <property type="entry name" value="UB2H"/>
    <property type="match status" value="1"/>
</dbReference>
<evidence type="ECO:0000256" key="24">
    <source>
        <dbReference type="PIRSR" id="PIRSR002799-1"/>
    </source>
</evidence>
<evidence type="ECO:0000256" key="20">
    <source>
        <dbReference type="ARBA" id="ARBA00034000"/>
    </source>
</evidence>
<keyword evidence="17" id="KW-0511">Multifunctional enzyme</keyword>
<evidence type="ECO:0000256" key="8">
    <source>
        <dbReference type="ARBA" id="ARBA00022645"/>
    </source>
</evidence>
<evidence type="ECO:0000256" key="12">
    <source>
        <dbReference type="ARBA" id="ARBA00022801"/>
    </source>
</evidence>
<evidence type="ECO:0000259" key="28">
    <source>
        <dbReference type="Pfam" id="PF14814"/>
    </source>
</evidence>
<dbReference type="GO" id="GO:0071555">
    <property type="term" value="P:cell wall organization"/>
    <property type="evidence" value="ECO:0007669"/>
    <property type="project" value="UniProtKB-UniRule"/>
</dbReference>
<comment type="similarity">
    <text evidence="4 23">In the C-terminal section; belongs to the transpeptidase family.</text>
</comment>
<dbReference type="GO" id="GO:0009274">
    <property type="term" value="C:peptidoglycan-based cell wall"/>
    <property type="evidence" value="ECO:0007669"/>
    <property type="project" value="UniProtKB-UniRule"/>
</dbReference>
<evidence type="ECO:0000256" key="1">
    <source>
        <dbReference type="ARBA" id="ARBA00002624"/>
    </source>
</evidence>
<dbReference type="InParanoid" id="A0A7X0MTN9"/>
<keyword evidence="8" id="KW-0121">Carboxypeptidase</keyword>
<keyword evidence="10 23" id="KW-0328">Glycosyltransferase</keyword>
<dbReference type="NCBIfam" id="TIGR02071">
    <property type="entry name" value="PBP_1b"/>
    <property type="match status" value="1"/>
</dbReference>
<comment type="caution">
    <text evidence="29">The sequence shown here is derived from an EMBL/GenBank/DDBJ whole genome shotgun (WGS) entry which is preliminary data.</text>
</comment>